<dbReference type="Gene3D" id="2.60.40.640">
    <property type="match status" value="2"/>
</dbReference>
<sequence length="438" mass="49809">MVKLAKFDIEFNNPESAYFAGQEVSGKVVIENNEPKKINEILLELKGRARTYWTKHSGKSRVHCSQAEPYFCEQFNTCYTHQFTQTTSDNKKERILPPGRHDIPFSFTLSKTLPTSFEGEFGFIRYTCKAICERPWDVDLVSKRAFTVIGIEDINQEPETMEPASETECISSVRHCCQKRGSITVKMSLDRTGFTPGEKIQVNASITNDSSKMIRCLTLKMKQYVDYRAKTFAGSEEMKQVSRIIAKKEKSEIAAHSTFSWTNEIIDVPPVPPRLSRCKIIQNIYTIELAVDGNSTTVIPIRIGTIPHLAILFQRNSYEKQENSDDENNRANGDVTINESTSMLPNNKPKIQVTVTTENGQTLDNTSESDELSPDMEMMLCSKKRVRVPSSILSELYPKLPNPYYKKSLFGEVDISEDQENVQFGDTKFAPKYPFYAD</sequence>
<name>A0A8R1U282_ONCVO</name>
<evidence type="ECO:0000313" key="4">
    <source>
        <dbReference type="Proteomes" id="UP000024404"/>
    </source>
</evidence>
<evidence type="ECO:0000259" key="2">
    <source>
        <dbReference type="SMART" id="SM01017"/>
    </source>
</evidence>
<dbReference type="SMART" id="SM01017">
    <property type="entry name" value="Arrestin_C"/>
    <property type="match status" value="1"/>
</dbReference>
<organism evidence="3 4">
    <name type="scientific">Onchocerca volvulus</name>
    <dbReference type="NCBI Taxonomy" id="6282"/>
    <lineage>
        <taxon>Eukaryota</taxon>
        <taxon>Metazoa</taxon>
        <taxon>Ecdysozoa</taxon>
        <taxon>Nematoda</taxon>
        <taxon>Chromadorea</taxon>
        <taxon>Rhabditida</taxon>
        <taxon>Spirurina</taxon>
        <taxon>Spiruromorpha</taxon>
        <taxon>Filarioidea</taxon>
        <taxon>Onchocercidae</taxon>
        <taxon>Onchocerca</taxon>
    </lineage>
</organism>
<dbReference type="EMBL" id="CMVM020000283">
    <property type="status" value="NOT_ANNOTATED_CDS"/>
    <property type="molecule type" value="Genomic_DNA"/>
</dbReference>
<proteinExistence type="inferred from homology"/>
<dbReference type="GO" id="GO:0005737">
    <property type="term" value="C:cytoplasm"/>
    <property type="evidence" value="ECO:0007669"/>
    <property type="project" value="TreeGrafter"/>
</dbReference>
<dbReference type="InterPro" id="IPR011022">
    <property type="entry name" value="Arrestin_C-like"/>
</dbReference>
<dbReference type="Pfam" id="PF00339">
    <property type="entry name" value="Arrestin_N"/>
    <property type="match status" value="1"/>
</dbReference>
<dbReference type="Pfam" id="PF02752">
    <property type="entry name" value="Arrestin_C"/>
    <property type="match status" value="1"/>
</dbReference>
<accession>A0A8R1U282</accession>
<protein>
    <submittedName>
        <fullName evidence="3">Arrestin_C domain-containing protein</fullName>
    </submittedName>
</protein>
<keyword evidence="4" id="KW-1185">Reference proteome</keyword>
<dbReference type="AlphaFoldDB" id="A0A8R1U282"/>
<evidence type="ECO:0000313" key="3">
    <source>
        <dbReference type="EnsemblMetazoa" id="OVOC9522.1"/>
    </source>
</evidence>
<dbReference type="Proteomes" id="UP000024404">
    <property type="component" value="Unassembled WGS sequence"/>
</dbReference>
<dbReference type="InterPro" id="IPR014756">
    <property type="entry name" value="Ig_E-set"/>
</dbReference>
<dbReference type="GO" id="GO:0015031">
    <property type="term" value="P:protein transport"/>
    <property type="evidence" value="ECO:0007669"/>
    <property type="project" value="TreeGrafter"/>
</dbReference>
<dbReference type="InterPro" id="IPR011021">
    <property type="entry name" value="Arrestin-like_N"/>
</dbReference>
<dbReference type="EnsemblMetazoa" id="OVOC9522.1">
    <property type="protein sequence ID" value="OVOC9522.1"/>
    <property type="gene ID" value="WBGene00246331"/>
</dbReference>
<reference evidence="3" key="2">
    <citation type="submission" date="2022-06" db="UniProtKB">
        <authorList>
            <consortium name="EnsemblMetazoa"/>
        </authorList>
    </citation>
    <scope>IDENTIFICATION</scope>
</reference>
<dbReference type="OMA" id="GRARTYW"/>
<dbReference type="PANTHER" id="PTHR11188">
    <property type="entry name" value="ARRESTIN DOMAIN CONTAINING PROTEIN"/>
    <property type="match status" value="1"/>
</dbReference>
<comment type="similarity">
    <text evidence="1">Belongs to the arrestin family.</text>
</comment>
<evidence type="ECO:0000256" key="1">
    <source>
        <dbReference type="ARBA" id="ARBA00005298"/>
    </source>
</evidence>
<dbReference type="InterPro" id="IPR050357">
    <property type="entry name" value="Arrestin_domain-protein"/>
</dbReference>
<dbReference type="PANTHER" id="PTHR11188:SF176">
    <property type="entry name" value="ARRESTIN DOMAIN-CONTAINING PROTEIN 1"/>
    <property type="match status" value="1"/>
</dbReference>
<dbReference type="GO" id="GO:0030346">
    <property type="term" value="F:protein phosphatase 2B binding"/>
    <property type="evidence" value="ECO:0007669"/>
    <property type="project" value="EnsemblMetazoa"/>
</dbReference>
<dbReference type="SUPFAM" id="SSF81296">
    <property type="entry name" value="E set domains"/>
    <property type="match status" value="2"/>
</dbReference>
<dbReference type="InterPro" id="IPR014752">
    <property type="entry name" value="Arrestin-like_C"/>
</dbReference>
<feature type="domain" description="Arrestin C-terminal-like" evidence="2">
    <location>
        <begin position="179"/>
        <end position="308"/>
    </location>
</feature>
<reference evidence="4" key="1">
    <citation type="submission" date="2013-10" db="EMBL/GenBank/DDBJ databases">
        <title>Genome sequencing of Onchocerca volvulus.</title>
        <authorList>
            <person name="Cotton J."/>
            <person name="Tsai J."/>
            <person name="Stanley E."/>
            <person name="Tracey A."/>
            <person name="Holroyd N."/>
            <person name="Lustigman S."/>
            <person name="Berriman M."/>
        </authorList>
    </citation>
    <scope>NUCLEOTIDE SEQUENCE</scope>
</reference>